<feature type="transmembrane region" description="Helical" evidence="2">
    <location>
        <begin position="321"/>
        <end position="339"/>
    </location>
</feature>
<feature type="domain" description="FHA" evidence="3">
    <location>
        <begin position="468"/>
        <end position="518"/>
    </location>
</feature>
<accession>A0A2K9DZU4</accession>
<dbReference type="Pfam" id="PF00498">
    <property type="entry name" value="FHA"/>
    <property type="match status" value="1"/>
</dbReference>
<dbReference type="InterPro" id="IPR045962">
    <property type="entry name" value="DUF6382"/>
</dbReference>
<evidence type="ECO:0000256" key="2">
    <source>
        <dbReference type="SAM" id="Phobius"/>
    </source>
</evidence>
<dbReference type="Proteomes" id="UP000233534">
    <property type="component" value="Chromosome"/>
</dbReference>
<feature type="transmembrane region" description="Helical" evidence="2">
    <location>
        <begin position="289"/>
        <end position="309"/>
    </location>
</feature>
<dbReference type="InterPro" id="IPR008984">
    <property type="entry name" value="SMAD_FHA_dom_sf"/>
</dbReference>
<dbReference type="SMART" id="SM00240">
    <property type="entry name" value="FHA"/>
    <property type="match status" value="1"/>
</dbReference>
<dbReference type="SUPFAM" id="SSF49879">
    <property type="entry name" value="SMAD/FHA domain"/>
    <property type="match status" value="1"/>
</dbReference>
<dbReference type="PANTHER" id="PTHR23308">
    <property type="entry name" value="NUCLEAR INHIBITOR OF PROTEIN PHOSPHATASE-1"/>
    <property type="match status" value="1"/>
</dbReference>
<keyword evidence="2" id="KW-0812">Transmembrane</keyword>
<dbReference type="KEGG" id="hsc:HVS_05585"/>
<evidence type="ECO:0000313" key="5">
    <source>
        <dbReference type="Proteomes" id="UP000233534"/>
    </source>
</evidence>
<name>A0A2K9DZU4_9FIRM</name>
<keyword evidence="5" id="KW-1185">Reference proteome</keyword>
<organism evidence="4 5">
    <name type="scientific">Acetivibrio saccincola</name>
    <dbReference type="NCBI Taxonomy" id="1677857"/>
    <lineage>
        <taxon>Bacteria</taxon>
        <taxon>Bacillati</taxon>
        <taxon>Bacillota</taxon>
        <taxon>Clostridia</taxon>
        <taxon>Eubacteriales</taxon>
        <taxon>Oscillospiraceae</taxon>
        <taxon>Acetivibrio</taxon>
    </lineage>
</organism>
<feature type="compositionally biased region" description="Basic and acidic residues" evidence="1">
    <location>
        <begin position="215"/>
        <end position="229"/>
    </location>
</feature>
<dbReference type="RefSeq" id="WP_101300015.1">
    <property type="nucleotide sequence ID" value="NZ_CP025197.1"/>
</dbReference>
<sequence>MINFYGKNLEFNYESNVSGNFLVIIMDASEKIHEYQIGILANNPNKHILPIEIRQKDEKHTLYYNITSKLSLSQYLKRNKINKNNFVAIFSGITKTILDSKNYLFSENSFLLMEDYIYINPNNLEVSLVYLPFDVQEGLNINSLLKEFTKNFIINSANIDESGNDNFIKRVINLLKLDTFNILEFQKFLNELSQNEIPKKADSISFNKSSDQSSEEFKDSGTEPSKPQKDNSLSSYLSKTKISVNIPPKKDDFNPHPIPKIPKSEKQKNKVSTNILDNSRIKAKYKSGAITLGVILQLIIIIGAVLLLVSGALDSLGNDMVTNIVAIAILGGALSFLIWKNILNEKNIVQDTKTKKTPAVKPPPVKAASPKAFFSKPSNIPKSKVNTNKKEIISMSQSKNSPMENIQFNTFAANSIYSDDTTLLSPEDSSIDNTDETTLLTPYEISPPYLQSNRDGVIEEIKITKPEFLIGRLKGQVDYVTENKAIGKVHAEIITRDGKYFLKDLNSKNGTYLNNERLNSNTEYEIKDNDVIVFANSEYIFKIPKK</sequence>
<dbReference type="Pfam" id="PF19909">
    <property type="entry name" value="DUF6382"/>
    <property type="match status" value="1"/>
</dbReference>
<evidence type="ECO:0000259" key="3">
    <source>
        <dbReference type="PROSITE" id="PS50006"/>
    </source>
</evidence>
<evidence type="ECO:0000313" key="4">
    <source>
        <dbReference type="EMBL" id="AUG57047.1"/>
    </source>
</evidence>
<feature type="compositionally biased region" description="Polar residues" evidence="1">
    <location>
        <begin position="230"/>
        <end position="243"/>
    </location>
</feature>
<proteinExistence type="predicted"/>
<gene>
    <name evidence="4" type="ORF">HVS_05585</name>
</gene>
<dbReference type="InterPro" id="IPR050923">
    <property type="entry name" value="Cell_Proc_Reg/RNA_Proc"/>
</dbReference>
<reference evidence="4 5" key="1">
    <citation type="submission" date="2017-12" db="EMBL/GenBank/DDBJ databases">
        <title>Complete genome sequence of Herbivorax saccincola GGR1, a novel Cellulosome-producing hydrolytic bacterium in a thermophilic biogas plant, established by Illumina and Nanopore MinION sequencing.</title>
        <authorList>
            <person name="Pechtl A."/>
            <person name="Ruckert C."/>
            <person name="Koeck D.E."/>
            <person name="Maus I."/>
            <person name="Winkler A."/>
            <person name="Kalinowski J."/>
            <person name="Puhler A."/>
            <person name="Schwarz W.W."/>
            <person name="Zverlov V.V."/>
            <person name="Schluter A."/>
            <person name="Liebl W."/>
        </authorList>
    </citation>
    <scope>NUCLEOTIDE SEQUENCE [LARGE SCALE GENOMIC DNA]</scope>
    <source>
        <strain evidence="5">SR1</strain>
    </source>
</reference>
<feature type="region of interest" description="Disordered" evidence="1">
    <location>
        <begin position="203"/>
        <end position="269"/>
    </location>
</feature>
<evidence type="ECO:0000256" key="1">
    <source>
        <dbReference type="SAM" id="MobiDB-lite"/>
    </source>
</evidence>
<dbReference type="AlphaFoldDB" id="A0A2K9DZU4"/>
<dbReference type="InterPro" id="IPR000253">
    <property type="entry name" value="FHA_dom"/>
</dbReference>
<dbReference type="CDD" id="cd00060">
    <property type="entry name" value="FHA"/>
    <property type="match status" value="1"/>
</dbReference>
<dbReference type="PROSITE" id="PS50006">
    <property type="entry name" value="FHA_DOMAIN"/>
    <property type="match status" value="1"/>
</dbReference>
<dbReference type="Gene3D" id="2.60.200.20">
    <property type="match status" value="1"/>
</dbReference>
<keyword evidence="2" id="KW-1133">Transmembrane helix</keyword>
<keyword evidence="2" id="KW-0472">Membrane</keyword>
<protein>
    <submittedName>
        <fullName evidence="4">FHA domain protein</fullName>
    </submittedName>
</protein>
<dbReference type="EMBL" id="CP025197">
    <property type="protein sequence ID" value="AUG57047.1"/>
    <property type="molecule type" value="Genomic_DNA"/>
</dbReference>